<protein>
    <recommendedName>
        <fullName evidence="3">Citrate transporter-like domain-containing protein</fullName>
    </recommendedName>
</protein>
<name>A0A645BCD9_9ZZZZ</name>
<proteinExistence type="predicted"/>
<evidence type="ECO:0000313" key="2">
    <source>
        <dbReference type="EMBL" id="MPM59374.1"/>
    </source>
</evidence>
<feature type="transmembrane region" description="Helical" evidence="1">
    <location>
        <begin position="44"/>
        <end position="66"/>
    </location>
</feature>
<keyword evidence="1" id="KW-1133">Transmembrane helix</keyword>
<dbReference type="EMBL" id="VSSQ01017260">
    <property type="protein sequence ID" value="MPM59374.1"/>
    <property type="molecule type" value="Genomic_DNA"/>
</dbReference>
<sequence>MVIGGLTGLDGSGFSGLPLVGTLANTFGTAVNCSVPLLGALGQIAAIFIGGGTIIPWGLMPVAAIADVNPLELARKNFVPVMIGFFFTFLTACLLI</sequence>
<keyword evidence="1" id="KW-0812">Transmembrane</keyword>
<comment type="caution">
    <text evidence="2">The sequence shown here is derived from an EMBL/GenBank/DDBJ whole genome shotgun (WGS) entry which is preliminary data.</text>
</comment>
<organism evidence="2">
    <name type="scientific">bioreactor metagenome</name>
    <dbReference type="NCBI Taxonomy" id="1076179"/>
    <lineage>
        <taxon>unclassified sequences</taxon>
        <taxon>metagenomes</taxon>
        <taxon>ecological metagenomes</taxon>
    </lineage>
</organism>
<keyword evidence="1" id="KW-0472">Membrane</keyword>
<dbReference type="AlphaFoldDB" id="A0A645BCD9"/>
<evidence type="ECO:0008006" key="3">
    <source>
        <dbReference type="Google" id="ProtNLM"/>
    </source>
</evidence>
<reference evidence="2" key="1">
    <citation type="submission" date="2019-08" db="EMBL/GenBank/DDBJ databases">
        <authorList>
            <person name="Kucharzyk K."/>
            <person name="Murdoch R.W."/>
            <person name="Higgins S."/>
            <person name="Loffler F."/>
        </authorList>
    </citation>
    <scope>NUCLEOTIDE SEQUENCE</scope>
</reference>
<accession>A0A645BCD9</accession>
<feature type="transmembrane region" description="Helical" evidence="1">
    <location>
        <begin position="78"/>
        <end position="95"/>
    </location>
</feature>
<evidence type="ECO:0000256" key="1">
    <source>
        <dbReference type="SAM" id="Phobius"/>
    </source>
</evidence>
<gene>
    <name evidence="2" type="ORF">SDC9_106216</name>
</gene>